<evidence type="ECO:0000256" key="1">
    <source>
        <dbReference type="SAM" id="Phobius"/>
    </source>
</evidence>
<feature type="non-terminal residue" evidence="2">
    <location>
        <position position="1"/>
    </location>
</feature>
<organism evidence="2 3">
    <name type="scientific">Linum tenue</name>
    <dbReference type="NCBI Taxonomy" id="586396"/>
    <lineage>
        <taxon>Eukaryota</taxon>
        <taxon>Viridiplantae</taxon>
        <taxon>Streptophyta</taxon>
        <taxon>Embryophyta</taxon>
        <taxon>Tracheophyta</taxon>
        <taxon>Spermatophyta</taxon>
        <taxon>Magnoliopsida</taxon>
        <taxon>eudicotyledons</taxon>
        <taxon>Gunneridae</taxon>
        <taxon>Pentapetalae</taxon>
        <taxon>rosids</taxon>
        <taxon>fabids</taxon>
        <taxon>Malpighiales</taxon>
        <taxon>Linaceae</taxon>
        <taxon>Linum</taxon>
    </lineage>
</organism>
<evidence type="ECO:0000313" key="2">
    <source>
        <dbReference type="EMBL" id="CAI0403037.1"/>
    </source>
</evidence>
<name>A0AAV0J066_9ROSI</name>
<accession>A0AAV0J066</accession>
<keyword evidence="3" id="KW-1185">Reference proteome</keyword>
<dbReference type="AlphaFoldDB" id="A0AAV0J066"/>
<sequence length="94" mass="10483">RGRAAVFRFCSRAACSSERSGRLNRWIVLKFGQWVRDSLGFILTGGIVILRSSSSESLLDRRCTNLSFGISKPLFALLLFLLSTMLVRAIVVDC</sequence>
<dbReference type="Proteomes" id="UP001154282">
    <property type="component" value="Unassembled WGS sequence"/>
</dbReference>
<feature type="transmembrane region" description="Helical" evidence="1">
    <location>
        <begin position="74"/>
        <end position="91"/>
    </location>
</feature>
<proteinExistence type="predicted"/>
<protein>
    <submittedName>
        <fullName evidence="2">Uncharacterized protein</fullName>
    </submittedName>
</protein>
<gene>
    <name evidence="2" type="ORF">LITE_LOCUS11878</name>
</gene>
<evidence type="ECO:0000313" key="3">
    <source>
        <dbReference type="Proteomes" id="UP001154282"/>
    </source>
</evidence>
<comment type="caution">
    <text evidence="2">The sequence shown here is derived from an EMBL/GenBank/DDBJ whole genome shotgun (WGS) entry which is preliminary data.</text>
</comment>
<reference evidence="2" key="1">
    <citation type="submission" date="2022-08" db="EMBL/GenBank/DDBJ databases">
        <authorList>
            <person name="Gutierrez-Valencia J."/>
        </authorList>
    </citation>
    <scope>NUCLEOTIDE SEQUENCE</scope>
</reference>
<keyword evidence="1" id="KW-1133">Transmembrane helix</keyword>
<dbReference type="EMBL" id="CAMGYJ010000004">
    <property type="protein sequence ID" value="CAI0403037.1"/>
    <property type="molecule type" value="Genomic_DNA"/>
</dbReference>
<keyword evidence="1" id="KW-0812">Transmembrane</keyword>
<keyword evidence="1" id="KW-0472">Membrane</keyword>